<dbReference type="PANTHER" id="PTHR10434">
    <property type="entry name" value="1-ACYL-SN-GLYCEROL-3-PHOSPHATE ACYLTRANSFERASE"/>
    <property type="match status" value="1"/>
</dbReference>
<dbReference type="GO" id="GO:0016020">
    <property type="term" value="C:membrane"/>
    <property type="evidence" value="ECO:0007669"/>
    <property type="project" value="InterPro"/>
</dbReference>
<evidence type="ECO:0000256" key="4">
    <source>
        <dbReference type="RuleBase" id="RU361267"/>
    </source>
</evidence>
<evidence type="ECO:0000256" key="1">
    <source>
        <dbReference type="ARBA" id="ARBA00008655"/>
    </source>
</evidence>
<evidence type="ECO:0000313" key="7">
    <source>
        <dbReference type="EMBL" id="RKP35744.1"/>
    </source>
</evidence>
<evidence type="ECO:0000256" key="3">
    <source>
        <dbReference type="ARBA" id="ARBA00023315"/>
    </source>
</evidence>
<keyword evidence="3 4" id="KW-0012">Acyltransferase</keyword>
<evidence type="ECO:0000259" key="6">
    <source>
        <dbReference type="SMART" id="SM00563"/>
    </source>
</evidence>
<dbReference type="InterPro" id="IPR004552">
    <property type="entry name" value="AGP_acyltrans"/>
</dbReference>
<evidence type="ECO:0000256" key="5">
    <source>
        <dbReference type="SAM" id="Phobius"/>
    </source>
</evidence>
<feature type="transmembrane region" description="Helical" evidence="5">
    <location>
        <begin position="45"/>
        <end position="67"/>
    </location>
</feature>
<dbReference type="GO" id="GO:0006654">
    <property type="term" value="P:phosphatidic acid biosynthetic process"/>
    <property type="evidence" value="ECO:0007669"/>
    <property type="project" value="TreeGrafter"/>
</dbReference>
<feature type="transmembrane region" description="Helical" evidence="5">
    <location>
        <begin position="12"/>
        <end position="33"/>
    </location>
</feature>
<dbReference type="EC" id="2.3.1.51" evidence="4"/>
<comment type="domain">
    <text evidence="4">The HXXXXD motif is essential for acyltransferase activity and may constitute the binding site for the phosphate moiety of the glycerol-3-phosphate.</text>
</comment>
<keyword evidence="5" id="KW-0472">Membrane</keyword>
<dbReference type="Proteomes" id="UP000268162">
    <property type="component" value="Unassembled WGS sequence"/>
</dbReference>
<keyword evidence="2 4" id="KW-0808">Transferase</keyword>
<name>A0A4P9ZQI3_9FUNG</name>
<dbReference type="Pfam" id="PF01553">
    <property type="entry name" value="Acyltransferase"/>
    <property type="match status" value="1"/>
</dbReference>
<dbReference type="PANTHER" id="PTHR10434:SF11">
    <property type="entry name" value="1-ACYL-SN-GLYCEROL-3-PHOSPHATE ACYLTRANSFERASE"/>
    <property type="match status" value="1"/>
</dbReference>
<evidence type="ECO:0000256" key="2">
    <source>
        <dbReference type="ARBA" id="ARBA00022679"/>
    </source>
</evidence>
<protein>
    <recommendedName>
        <fullName evidence="4">1-acyl-sn-glycerol-3-phosphate acyltransferase</fullName>
        <ecNumber evidence="4">2.3.1.51</ecNumber>
    </recommendedName>
</protein>
<dbReference type="CDD" id="cd07989">
    <property type="entry name" value="LPLAT_AGPAT-like"/>
    <property type="match status" value="1"/>
</dbReference>
<dbReference type="AlphaFoldDB" id="A0A4P9ZQI3"/>
<feature type="domain" description="Phospholipid/glycerol acyltransferase" evidence="6">
    <location>
        <begin position="109"/>
        <end position="226"/>
    </location>
</feature>
<keyword evidence="4" id="KW-0594">Phospholipid biosynthesis</keyword>
<comment type="similarity">
    <text evidence="1 4">Belongs to the 1-acyl-sn-glycerol-3-phosphate acyltransferase family.</text>
</comment>
<keyword evidence="4" id="KW-0443">Lipid metabolism</keyword>
<organism evidence="7 8">
    <name type="scientific">Dimargaris cristalligena</name>
    <dbReference type="NCBI Taxonomy" id="215637"/>
    <lineage>
        <taxon>Eukaryota</taxon>
        <taxon>Fungi</taxon>
        <taxon>Fungi incertae sedis</taxon>
        <taxon>Zoopagomycota</taxon>
        <taxon>Kickxellomycotina</taxon>
        <taxon>Dimargaritomycetes</taxon>
        <taxon>Dimargaritales</taxon>
        <taxon>Dimargaritaceae</taxon>
        <taxon>Dimargaris</taxon>
    </lineage>
</organism>
<dbReference type="GO" id="GO:0003841">
    <property type="term" value="F:1-acylglycerol-3-phosphate O-acyltransferase activity"/>
    <property type="evidence" value="ECO:0007669"/>
    <property type="project" value="UniProtKB-UniRule"/>
</dbReference>
<dbReference type="NCBIfam" id="TIGR00530">
    <property type="entry name" value="AGP_acyltrn"/>
    <property type="match status" value="1"/>
</dbReference>
<evidence type="ECO:0000313" key="8">
    <source>
        <dbReference type="Proteomes" id="UP000268162"/>
    </source>
</evidence>
<comment type="catalytic activity">
    <reaction evidence="4">
        <text>a 1-acyl-sn-glycero-3-phosphate + an acyl-CoA = a 1,2-diacyl-sn-glycero-3-phosphate + CoA</text>
        <dbReference type="Rhea" id="RHEA:19709"/>
        <dbReference type="ChEBI" id="CHEBI:57287"/>
        <dbReference type="ChEBI" id="CHEBI:57970"/>
        <dbReference type="ChEBI" id="CHEBI:58342"/>
        <dbReference type="ChEBI" id="CHEBI:58608"/>
        <dbReference type="EC" id="2.3.1.51"/>
    </reaction>
</comment>
<dbReference type="SMART" id="SM00563">
    <property type="entry name" value="PlsC"/>
    <property type="match status" value="1"/>
</dbReference>
<sequence length="286" mass="31891">MIHILIHLYQRAFAYSPWLAYTTATLLALLVLARLSNVFNFYVRHLTFVVCISVASFIGLVSSLVLVPMGRNSSMNWVVARTFMYAARLGLGIRTEIINPENLTASIPCIYVANHQSSLDLVGIGAVFPENCAITAKRSLKYTPLLGQFMTLANNIFIDRGNRDEAVKIFQDAVKTIHKKQLSVFIFPEGTRGRLQNASLLPFKKGAFHMAVQAGIPIVPIVFSDFHSFYCKQELRYENGLIKIQVLPPISTEGKTADDVEKLAIDTREVMIQALGKISDSSKKHD</sequence>
<proteinExistence type="inferred from homology"/>
<keyword evidence="5" id="KW-0812">Transmembrane</keyword>
<dbReference type="STRING" id="215637.A0A4P9ZQI3"/>
<keyword evidence="4" id="KW-1208">Phospholipid metabolism</keyword>
<accession>A0A4P9ZQI3</accession>
<dbReference type="GO" id="GO:0005783">
    <property type="term" value="C:endoplasmic reticulum"/>
    <property type="evidence" value="ECO:0007669"/>
    <property type="project" value="TreeGrafter"/>
</dbReference>
<gene>
    <name evidence="7" type="ORF">BJ085DRAFT_24175</name>
</gene>
<reference evidence="8" key="1">
    <citation type="journal article" date="2018" name="Nat. Microbiol.">
        <title>Leveraging single-cell genomics to expand the fungal tree of life.</title>
        <authorList>
            <person name="Ahrendt S.R."/>
            <person name="Quandt C.A."/>
            <person name="Ciobanu D."/>
            <person name="Clum A."/>
            <person name="Salamov A."/>
            <person name="Andreopoulos B."/>
            <person name="Cheng J.F."/>
            <person name="Woyke T."/>
            <person name="Pelin A."/>
            <person name="Henrissat B."/>
            <person name="Reynolds N.K."/>
            <person name="Benny G.L."/>
            <person name="Smith M.E."/>
            <person name="James T.Y."/>
            <person name="Grigoriev I.V."/>
        </authorList>
    </citation>
    <scope>NUCLEOTIDE SEQUENCE [LARGE SCALE GENOMIC DNA]</scope>
    <source>
        <strain evidence="8">RSA 468</strain>
    </source>
</reference>
<dbReference type="SUPFAM" id="SSF69593">
    <property type="entry name" value="Glycerol-3-phosphate (1)-acyltransferase"/>
    <property type="match status" value="1"/>
</dbReference>
<dbReference type="InterPro" id="IPR002123">
    <property type="entry name" value="Plipid/glycerol_acylTrfase"/>
</dbReference>
<keyword evidence="8" id="KW-1185">Reference proteome</keyword>
<keyword evidence="4" id="KW-0444">Lipid biosynthesis</keyword>
<keyword evidence="5" id="KW-1133">Transmembrane helix</keyword>
<dbReference type="EMBL" id="ML002798">
    <property type="protein sequence ID" value="RKP35744.1"/>
    <property type="molecule type" value="Genomic_DNA"/>
</dbReference>